<keyword evidence="2" id="KW-1185">Reference proteome</keyword>
<reference evidence="1 2" key="1">
    <citation type="submission" date="2023-12" db="EMBL/GenBank/DDBJ databases">
        <title>Genome sequencing and assembly of bacterial species from a model synthetic community.</title>
        <authorList>
            <person name="Hogle S.L."/>
        </authorList>
    </citation>
    <scope>NUCLEOTIDE SEQUENCE [LARGE SCALE GENOMIC DNA]</scope>
    <source>
        <strain evidence="1 2">HAMBI 2494</strain>
    </source>
</reference>
<proteinExistence type="predicted"/>
<evidence type="ECO:0000313" key="2">
    <source>
        <dbReference type="Proteomes" id="UP001325479"/>
    </source>
</evidence>
<evidence type="ECO:0000313" key="1">
    <source>
        <dbReference type="EMBL" id="WQD81090.1"/>
    </source>
</evidence>
<dbReference type="Proteomes" id="UP001325479">
    <property type="component" value="Chromosome"/>
</dbReference>
<dbReference type="InterPro" id="IPR032720">
    <property type="entry name" value="Cys_rich_CWC"/>
</dbReference>
<protein>
    <submittedName>
        <fullName evidence="1">Cysteine-rich CWC family protein</fullName>
    </submittedName>
</protein>
<organism evidence="1 2">
    <name type="scientific">Paraburkholderia kururiensis</name>
    <dbReference type="NCBI Taxonomy" id="984307"/>
    <lineage>
        <taxon>Bacteria</taxon>
        <taxon>Pseudomonadati</taxon>
        <taxon>Pseudomonadota</taxon>
        <taxon>Betaproteobacteria</taxon>
        <taxon>Burkholderiales</taxon>
        <taxon>Burkholderiaceae</taxon>
        <taxon>Paraburkholderia</taxon>
    </lineage>
</organism>
<dbReference type="RefSeq" id="WP_114814155.1">
    <property type="nucleotide sequence ID" value="NZ_CP139965.1"/>
</dbReference>
<dbReference type="Pfam" id="PF14375">
    <property type="entry name" value="Cys_rich_CWC"/>
    <property type="match status" value="1"/>
</dbReference>
<name>A0ABZ0WUJ3_9BURK</name>
<gene>
    <name evidence="1" type="ORF">U0042_19940</name>
</gene>
<sequence length="79" mass="8392">MSQSASTSREPASVRCPRCGRAFDCGRHTDPFDCWCQAMPAVQADRLVHGMPCLCPECLADDLASAQARPTDPLGPTGA</sequence>
<dbReference type="EMBL" id="CP139965">
    <property type="protein sequence ID" value="WQD81090.1"/>
    <property type="molecule type" value="Genomic_DNA"/>
</dbReference>
<accession>A0ABZ0WUJ3</accession>